<evidence type="ECO:0000313" key="2">
    <source>
        <dbReference type="EMBL" id="KAL0481354.1"/>
    </source>
</evidence>
<gene>
    <name evidence="2" type="ORF">AKO1_012718</name>
</gene>
<dbReference type="Proteomes" id="UP001431209">
    <property type="component" value="Unassembled WGS sequence"/>
</dbReference>
<dbReference type="InterPro" id="IPR029044">
    <property type="entry name" value="Nucleotide-diphossugar_trans"/>
</dbReference>
<dbReference type="SUPFAM" id="SSF53448">
    <property type="entry name" value="Nucleotide-diphospho-sugar transferases"/>
    <property type="match status" value="1"/>
</dbReference>
<organism evidence="2 3">
    <name type="scientific">Acrasis kona</name>
    <dbReference type="NCBI Taxonomy" id="1008807"/>
    <lineage>
        <taxon>Eukaryota</taxon>
        <taxon>Discoba</taxon>
        <taxon>Heterolobosea</taxon>
        <taxon>Tetramitia</taxon>
        <taxon>Eutetramitia</taxon>
        <taxon>Acrasidae</taxon>
        <taxon>Acrasis</taxon>
    </lineage>
</organism>
<dbReference type="AlphaFoldDB" id="A0AAW2YWC8"/>
<evidence type="ECO:0000313" key="3">
    <source>
        <dbReference type="Proteomes" id="UP001431209"/>
    </source>
</evidence>
<dbReference type="PANTHER" id="PTHR34496">
    <property type="entry name" value="GLCNAC TRANSFERASE-RELATED"/>
    <property type="match status" value="1"/>
</dbReference>
<keyword evidence="1" id="KW-0472">Membrane</keyword>
<keyword evidence="2" id="KW-0328">Glycosyltransferase</keyword>
<dbReference type="Gene3D" id="3.90.550.10">
    <property type="entry name" value="Spore Coat Polysaccharide Biosynthesis Protein SpsA, Chain A"/>
    <property type="match status" value="1"/>
</dbReference>
<keyword evidence="3" id="KW-1185">Reference proteome</keyword>
<dbReference type="GO" id="GO:0016757">
    <property type="term" value="F:glycosyltransferase activity"/>
    <property type="evidence" value="ECO:0007669"/>
    <property type="project" value="UniProtKB-KW"/>
</dbReference>
<dbReference type="EMBL" id="JAOPGA020000758">
    <property type="protein sequence ID" value="KAL0481354.1"/>
    <property type="molecule type" value="Genomic_DNA"/>
</dbReference>
<protein>
    <submittedName>
        <fullName evidence="2">Hydroxyproline N-acetylglucosaminyltransferase</fullName>
    </submittedName>
</protein>
<dbReference type="InterPro" id="IPR021067">
    <property type="entry name" value="Glycosyltransferase"/>
</dbReference>
<name>A0AAW2YWC8_9EUKA</name>
<keyword evidence="1" id="KW-1133">Transmembrane helix</keyword>
<proteinExistence type="predicted"/>
<keyword evidence="2" id="KW-0808">Transferase</keyword>
<feature type="transmembrane region" description="Helical" evidence="1">
    <location>
        <begin position="12"/>
        <end position="36"/>
    </location>
</feature>
<keyword evidence="1" id="KW-0812">Transmembrane</keyword>
<comment type="caution">
    <text evidence="2">The sequence shown here is derived from an EMBL/GenBank/DDBJ whole genome shotgun (WGS) entry which is preliminary data.</text>
</comment>
<evidence type="ECO:0000256" key="1">
    <source>
        <dbReference type="SAM" id="Phobius"/>
    </source>
</evidence>
<accession>A0AAW2YWC8</accession>
<dbReference type="PANTHER" id="PTHR34496:SF10">
    <property type="entry name" value="GLCNAC TRANSFERASE"/>
    <property type="match status" value="1"/>
</dbReference>
<dbReference type="Pfam" id="PF11397">
    <property type="entry name" value="GlcNAc"/>
    <property type="match status" value="2"/>
</dbReference>
<sequence>MGKRTGKEKLGVLRTISYVFSTISLITFLIFSAGYIGSGITGVGFAAFRVQQRPINTRGLPTIFLSIASYRDPQCMFTLLWALKQAKYPERVFIGVLQQNHPDMDVDCLSISLQNGFNATDAELIMKWRNQIRMGRYSYLDARGPTWARYMAIEKLFQQEDYVMQVDSHSRFVPQWDELIIDNIKQLPPNSVISHYPSLFVPGEEDENGLPKDYQKIISRMCKGFYNSDDILQPSGALYALDKKESRSNPFLGAGFTFYPGKAHETVKMDPYLPYLFHGEEILFSMKMVAAGYKLYSPAENIVLHYYYRKDFPRYWDLSSIYPDFHQLQKYSLMRTKYIIGTLDYEQVENVTWTLQEIDKYGINWKDPVVKGRLDKYFTMFEMDLKNKKMGDFCSKGLPEW</sequence>
<reference evidence="2 3" key="1">
    <citation type="submission" date="2024-03" db="EMBL/GenBank/DDBJ databases">
        <title>The Acrasis kona genome and developmental transcriptomes reveal deep origins of eukaryotic multicellular pathways.</title>
        <authorList>
            <person name="Sheikh S."/>
            <person name="Fu C.-J."/>
            <person name="Brown M.W."/>
            <person name="Baldauf S.L."/>
        </authorList>
    </citation>
    <scope>NUCLEOTIDE SEQUENCE [LARGE SCALE GENOMIC DNA]</scope>
    <source>
        <strain evidence="2 3">ATCC MYA-3509</strain>
    </source>
</reference>